<dbReference type="PANTHER" id="PTHR33772">
    <property type="entry name" value="THYMUS, BRAIN AND TESTES-ASSOCIATED"/>
    <property type="match status" value="1"/>
</dbReference>
<feature type="region of interest" description="Disordered" evidence="1">
    <location>
        <begin position="1"/>
        <end position="29"/>
    </location>
</feature>
<sequence length="345" mass="38973">MSVHNTPDTCNGKRTEDTNTRPPQENIMPRTADISKMATKGSPRFGALSHHSFFSRHNPHPNRVNHFQGLNGAPVCMVNDDWYMASLFPHPLIQSQVFRTATGAPFSMTFRRSWCGGNRTSHRKALLSEAWKEELKDLAARVSICSQAKKERKDEKQEDGIDLVRRKTQYSAQTGRIIPPSTKVYQRQPKTHPHPSDPPLHDQELMVLELLCQILQTDSLSVVQQWLLLSGQQEKDLVKGLIQQAMEESIFPGPQQSLGEMVTARCTSRSTQSARRLNTSGTAGLRLKQRLHTCSLLHKEPVMLEDIPERIGEAEVLEIHSEPQKPPEIDLCPQVDQSNQVNQDN</sequence>
<comment type="caution">
    <text evidence="2">The sequence shown here is derived from an EMBL/GenBank/DDBJ whole genome shotgun (WGS) entry which is preliminary data.</text>
</comment>
<evidence type="ECO:0008006" key="4">
    <source>
        <dbReference type="Google" id="ProtNLM"/>
    </source>
</evidence>
<organism evidence="2 3">
    <name type="scientific">Umbra pygmaea</name>
    <name type="common">Eastern mudminnow</name>
    <dbReference type="NCBI Taxonomy" id="75934"/>
    <lineage>
        <taxon>Eukaryota</taxon>
        <taxon>Metazoa</taxon>
        <taxon>Chordata</taxon>
        <taxon>Craniata</taxon>
        <taxon>Vertebrata</taxon>
        <taxon>Euteleostomi</taxon>
        <taxon>Actinopterygii</taxon>
        <taxon>Neopterygii</taxon>
        <taxon>Teleostei</taxon>
        <taxon>Protacanthopterygii</taxon>
        <taxon>Esociformes</taxon>
        <taxon>Umbridae</taxon>
        <taxon>Umbra</taxon>
    </lineage>
</organism>
<dbReference type="Pfam" id="PF15256">
    <property type="entry name" value="SPATIAL"/>
    <property type="match status" value="1"/>
</dbReference>
<dbReference type="AlphaFoldDB" id="A0ABD0WT67"/>
<dbReference type="InterPro" id="IPR037394">
    <property type="entry name" value="TBATA-like"/>
</dbReference>
<keyword evidence="3" id="KW-1185">Reference proteome</keyword>
<proteinExistence type="predicted"/>
<reference evidence="2 3" key="1">
    <citation type="submission" date="2024-06" db="EMBL/GenBank/DDBJ databases">
        <authorList>
            <person name="Pan Q."/>
            <person name="Wen M."/>
            <person name="Jouanno E."/>
            <person name="Zahm M."/>
            <person name="Klopp C."/>
            <person name="Cabau C."/>
            <person name="Louis A."/>
            <person name="Berthelot C."/>
            <person name="Parey E."/>
            <person name="Roest Crollius H."/>
            <person name="Montfort J."/>
            <person name="Robinson-Rechavi M."/>
            <person name="Bouchez O."/>
            <person name="Lampietro C."/>
            <person name="Lopez Roques C."/>
            <person name="Donnadieu C."/>
            <person name="Postlethwait J."/>
            <person name="Bobe J."/>
            <person name="Verreycken H."/>
            <person name="Guiguen Y."/>
        </authorList>
    </citation>
    <scope>NUCLEOTIDE SEQUENCE [LARGE SCALE GENOMIC DNA]</scope>
    <source>
        <strain evidence="2">Up_M1</strain>
        <tissue evidence="2">Testis</tissue>
    </source>
</reference>
<accession>A0ABD0WT67</accession>
<protein>
    <recommendedName>
        <fullName evidence="4">Thymus, brain and testes associated</fullName>
    </recommendedName>
</protein>
<gene>
    <name evidence="2" type="ORF">UPYG_G00131340</name>
</gene>
<dbReference type="EMBL" id="JAGEUA010000004">
    <property type="protein sequence ID" value="KAL0983686.1"/>
    <property type="molecule type" value="Genomic_DNA"/>
</dbReference>
<evidence type="ECO:0000256" key="1">
    <source>
        <dbReference type="SAM" id="MobiDB-lite"/>
    </source>
</evidence>
<evidence type="ECO:0000313" key="2">
    <source>
        <dbReference type="EMBL" id="KAL0983686.1"/>
    </source>
</evidence>
<feature type="compositionally biased region" description="Low complexity" evidence="1">
    <location>
        <begin position="334"/>
        <end position="345"/>
    </location>
</feature>
<name>A0ABD0WT67_UMBPY</name>
<dbReference type="Proteomes" id="UP001557470">
    <property type="component" value="Unassembled WGS sequence"/>
</dbReference>
<dbReference type="PANTHER" id="PTHR33772:SF1">
    <property type="entry name" value="PROTEIN TBATA"/>
    <property type="match status" value="1"/>
</dbReference>
<feature type="region of interest" description="Disordered" evidence="1">
    <location>
        <begin position="320"/>
        <end position="345"/>
    </location>
</feature>
<evidence type="ECO:0000313" key="3">
    <source>
        <dbReference type="Proteomes" id="UP001557470"/>
    </source>
</evidence>